<dbReference type="PANTHER" id="PTHR11803:SF58">
    <property type="entry name" value="PROTEIN HMF1-RELATED"/>
    <property type="match status" value="1"/>
</dbReference>
<dbReference type="GO" id="GO:0019239">
    <property type="term" value="F:deaminase activity"/>
    <property type="evidence" value="ECO:0007669"/>
    <property type="project" value="TreeGrafter"/>
</dbReference>
<evidence type="ECO:0000313" key="2">
    <source>
        <dbReference type="EMBL" id="SIT24092.1"/>
    </source>
</evidence>
<evidence type="ECO:0000256" key="1">
    <source>
        <dbReference type="ARBA" id="ARBA00010552"/>
    </source>
</evidence>
<dbReference type="PANTHER" id="PTHR11803">
    <property type="entry name" value="2-IMINOBUTANOATE/2-IMINOPROPANOATE DEAMINASE RIDA"/>
    <property type="match status" value="1"/>
</dbReference>
<dbReference type="SUPFAM" id="SSF55298">
    <property type="entry name" value="YjgF-like"/>
    <property type="match status" value="1"/>
</dbReference>
<dbReference type="InterPro" id="IPR038743">
    <property type="entry name" value="YjgH-like"/>
</dbReference>
<dbReference type="AlphaFoldDB" id="A0A1N7QMI7"/>
<dbReference type="Proteomes" id="UP000186141">
    <property type="component" value="Unassembled WGS sequence"/>
</dbReference>
<dbReference type="EMBL" id="FTOT01000016">
    <property type="protein sequence ID" value="SIT24092.1"/>
    <property type="molecule type" value="Genomic_DNA"/>
</dbReference>
<protein>
    <submittedName>
        <fullName evidence="2">Enamine deaminase RidA, house cleaning of reactive enamine intermediates, YjgF/YER057c/UK114 family</fullName>
    </submittedName>
</protein>
<gene>
    <name evidence="2" type="ORF">SAMN05421774_11611</name>
</gene>
<dbReference type="GO" id="GO:0005829">
    <property type="term" value="C:cytosol"/>
    <property type="evidence" value="ECO:0007669"/>
    <property type="project" value="TreeGrafter"/>
</dbReference>
<name>A0A1N7QMI7_9RHOB</name>
<comment type="similarity">
    <text evidence="1">Belongs to the RutC family.</text>
</comment>
<proteinExistence type="inferred from homology"/>
<dbReference type="CDD" id="cd02198">
    <property type="entry name" value="YjgH_like"/>
    <property type="match status" value="1"/>
</dbReference>
<dbReference type="InterPro" id="IPR035959">
    <property type="entry name" value="RutC-like_sf"/>
</dbReference>
<dbReference type="STRING" id="1086013.SAMN05421774_11611"/>
<keyword evidence="3" id="KW-1185">Reference proteome</keyword>
<evidence type="ECO:0000313" key="3">
    <source>
        <dbReference type="Proteomes" id="UP000186141"/>
    </source>
</evidence>
<dbReference type="Pfam" id="PF01042">
    <property type="entry name" value="Ribonuc_L-PSP"/>
    <property type="match status" value="1"/>
</dbReference>
<organism evidence="2 3">
    <name type="scientific">Gemmobacter megaterium</name>
    <dbReference type="NCBI Taxonomy" id="1086013"/>
    <lineage>
        <taxon>Bacteria</taxon>
        <taxon>Pseudomonadati</taxon>
        <taxon>Pseudomonadota</taxon>
        <taxon>Alphaproteobacteria</taxon>
        <taxon>Rhodobacterales</taxon>
        <taxon>Paracoccaceae</taxon>
        <taxon>Gemmobacter</taxon>
    </lineage>
</organism>
<accession>A0A1N7QMI7</accession>
<sequence>MTRDAIIPPALQAVHDQWHFAPAVRVGGLVFCSGIIGTSPDGKAPRSGLAGAEATTADRDAPLTALIAVRDPAEQFATAFEALRAILRAAGTDLHHVVELTTYHVEMTRHMATFMEVRSRYLAAPYPAWTAVEVAGLIVPGGLVELRAVAAMPPDRSAR</sequence>
<reference evidence="2 3" key="1">
    <citation type="submission" date="2017-01" db="EMBL/GenBank/DDBJ databases">
        <authorList>
            <person name="Mah S.A."/>
            <person name="Swanson W.J."/>
            <person name="Moy G.W."/>
            <person name="Vacquier V.D."/>
        </authorList>
    </citation>
    <scope>NUCLEOTIDE SEQUENCE [LARGE SCALE GENOMIC DNA]</scope>
    <source>
        <strain evidence="2 3">DSM 26375</strain>
    </source>
</reference>
<dbReference type="RefSeq" id="WP_076534307.1">
    <property type="nucleotide sequence ID" value="NZ_BMEH01000015.1"/>
</dbReference>
<dbReference type="InterPro" id="IPR006175">
    <property type="entry name" value="YjgF/YER057c/UK114"/>
</dbReference>
<dbReference type="Gene3D" id="3.30.1330.40">
    <property type="entry name" value="RutC-like"/>
    <property type="match status" value="1"/>
</dbReference>
<dbReference type="OrthoDB" id="583118at2"/>